<evidence type="ECO:0000313" key="2">
    <source>
        <dbReference type="Proteomes" id="UP000305067"/>
    </source>
</evidence>
<organism evidence="1 2">
    <name type="scientific">Pterulicium gracile</name>
    <dbReference type="NCBI Taxonomy" id="1884261"/>
    <lineage>
        <taxon>Eukaryota</taxon>
        <taxon>Fungi</taxon>
        <taxon>Dikarya</taxon>
        <taxon>Basidiomycota</taxon>
        <taxon>Agaricomycotina</taxon>
        <taxon>Agaricomycetes</taxon>
        <taxon>Agaricomycetidae</taxon>
        <taxon>Agaricales</taxon>
        <taxon>Pleurotineae</taxon>
        <taxon>Pterulaceae</taxon>
        <taxon>Pterulicium</taxon>
    </lineage>
</organism>
<accession>A0A5C3QSS9</accession>
<dbReference type="EMBL" id="ML178817">
    <property type="protein sequence ID" value="TFL04942.1"/>
    <property type="molecule type" value="Genomic_DNA"/>
</dbReference>
<name>A0A5C3QSS9_9AGAR</name>
<protein>
    <submittedName>
        <fullName evidence="1">Uncharacterized protein</fullName>
    </submittedName>
</protein>
<dbReference type="Proteomes" id="UP000305067">
    <property type="component" value="Unassembled WGS sequence"/>
</dbReference>
<sequence>MPAVRSKYGAEAVRSNDRQRRPEIVFSDVVQMTQSSHIHQSPSILSLPQIISLPPINTLPTEILQHIFELALPPLIDPYLRHELHFPANSTLETANYALDTSTPLSVFDSSRFESESSQTFTAVVLSPSPIYANTEMTSHFMNRARGLNSFCIELQIGCEHEHEVELLPLGVHPGRFGAIYLKLALDTAGGRFSIAEETIRTAMVQRQGLGPWEPELAYVQHLLMETMPSQISNLRQFTLEMRSVARTPFVVNWKVWLQGLITVATQLRVLRIVGDVGRYISLVDVQLATTLRFLFIDEVDLFDIHVALVQTPCLEELRCGNLDIDVTHFPDLQFIVSAADDDCEPPRERSPLIHLMRLLVDSENYGVIAAHIVVHTFFHIPKLTLLDILPTVEVEEVVFGSSQHEEHVLECLKHLKVQKTLQKLTIMKDGQENRTEFGMVGPPFLKHLSSTSNAGLVNLPKLTKLRLFHCLPQLEFYSARNMRVLVKQIPRARSGAAMASSFRFTDGEGGNSTTRTCYVDIEQDEWAVRGSVEW</sequence>
<keyword evidence="2" id="KW-1185">Reference proteome</keyword>
<dbReference type="AlphaFoldDB" id="A0A5C3QSS9"/>
<evidence type="ECO:0000313" key="1">
    <source>
        <dbReference type="EMBL" id="TFL04942.1"/>
    </source>
</evidence>
<reference evidence="1 2" key="1">
    <citation type="journal article" date="2019" name="Nat. Ecol. Evol.">
        <title>Megaphylogeny resolves global patterns of mushroom evolution.</title>
        <authorList>
            <person name="Varga T."/>
            <person name="Krizsan K."/>
            <person name="Foldi C."/>
            <person name="Dima B."/>
            <person name="Sanchez-Garcia M."/>
            <person name="Sanchez-Ramirez S."/>
            <person name="Szollosi G.J."/>
            <person name="Szarkandi J.G."/>
            <person name="Papp V."/>
            <person name="Albert L."/>
            <person name="Andreopoulos W."/>
            <person name="Angelini C."/>
            <person name="Antonin V."/>
            <person name="Barry K.W."/>
            <person name="Bougher N.L."/>
            <person name="Buchanan P."/>
            <person name="Buyck B."/>
            <person name="Bense V."/>
            <person name="Catcheside P."/>
            <person name="Chovatia M."/>
            <person name="Cooper J."/>
            <person name="Damon W."/>
            <person name="Desjardin D."/>
            <person name="Finy P."/>
            <person name="Geml J."/>
            <person name="Haridas S."/>
            <person name="Hughes K."/>
            <person name="Justo A."/>
            <person name="Karasinski D."/>
            <person name="Kautmanova I."/>
            <person name="Kiss B."/>
            <person name="Kocsube S."/>
            <person name="Kotiranta H."/>
            <person name="LaButti K.M."/>
            <person name="Lechner B.E."/>
            <person name="Liimatainen K."/>
            <person name="Lipzen A."/>
            <person name="Lukacs Z."/>
            <person name="Mihaltcheva S."/>
            <person name="Morgado L.N."/>
            <person name="Niskanen T."/>
            <person name="Noordeloos M.E."/>
            <person name="Ohm R.A."/>
            <person name="Ortiz-Santana B."/>
            <person name="Ovrebo C."/>
            <person name="Racz N."/>
            <person name="Riley R."/>
            <person name="Savchenko A."/>
            <person name="Shiryaev A."/>
            <person name="Soop K."/>
            <person name="Spirin V."/>
            <person name="Szebenyi C."/>
            <person name="Tomsovsky M."/>
            <person name="Tulloss R.E."/>
            <person name="Uehling J."/>
            <person name="Grigoriev I.V."/>
            <person name="Vagvolgyi C."/>
            <person name="Papp T."/>
            <person name="Martin F.M."/>
            <person name="Miettinen O."/>
            <person name="Hibbett D.S."/>
            <person name="Nagy L.G."/>
        </authorList>
    </citation>
    <scope>NUCLEOTIDE SEQUENCE [LARGE SCALE GENOMIC DNA]</scope>
    <source>
        <strain evidence="1 2">CBS 309.79</strain>
    </source>
</reference>
<dbReference type="SUPFAM" id="SSF52047">
    <property type="entry name" value="RNI-like"/>
    <property type="match status" value="1"/>
</dbReference>
<proteinExistence type="predicted"/>
<gene>
    <name evidence="1" type="ORF">BDV98DRAFT_601393</name>
</gene>